<evidence type="ECO:0000256" key="5">
    <source>
        <dbReference type="ARBA" id="ARBA00023136"/>
    </source>
</evidence>
<feature type="transmembrane region" description="Helical" evidence="7">
    <location>
        <begin position="324"/>
        <end position="343"/>
    </location>
</feature>
<gene>
    <name evidence="8" type="ORF">QQX04_11230</name>
</gene>
<keyword evidence="9" id="KW-1185">Reference proteome</keyword>
<evidence type="ECO:0000256" key="7">
    <source>
        <dbReference type="SAM" id="Phobius"/>
    </source>
</evidence>
<dbReference type="SUPFAM" id="SSF103473">
    <property type="entry name" value="MFS general substrate transporter"/>
    <property type="match status" value="1"/>
</dbReference>
<dbReference type="RefSeq" id="WP_301129215.1">
    <property type="nucleotide sequence ID" value="NZ_JAUHPV010000006.1"/>
</dbReference>
<comment type="subcellular location">
    <subcellularLocation>
        <location evidence="1">Cell membrane</location>
        <topology evidence="1">Multi-pass membrane protein</topology>
    </subcellularLocation>
</comment>
<dbReference type="EMBL" id="JAUHPV010000006">
    <property type="protein sequence ID" value="MDN4473565.1"/>
    <property type="molecule type" value="Genomic_DNA"/>
</dbReference>
<evidence type="ECO:0000256" key="3">
    <source>
        <dbReference type="ARBA" id="ARBA00022692"/>
    </source>
</evidence>
<evidence type="ECO:0000256" key="2">
    <source>
        <dbReference type="ARBA" id="ARBA00022475"/>
    </source>
</evidence>
<dbReference type="InterPro" id="IPR001807">
    <property type="entry name" value="ClC"/>
</dbReference>
<feature type="transmembrane region" description="Helical" evidence="7">
    <location>
        <begin position="95"/>
        <end position="120"/>
    </location>
</feature>
<sequence>MTSHPPAPSDRGLGHGFGRLFWAAVATNLGDGLSRVAVPLVAVTLTRDPLAVSVLGALAVLPWLLFGIHAGVLVDRHDRRRVMAIANGMRVVTVVAVLASIVADSVNLVILGAATVLFGVGEVLADNATNAIMPAVVRKDALDRANGRIQAAQIGVDTFVATPLGGVLFALAVTLPLLLATGAFAAVVVLALALPASAARARSRAVAPPLVVAPGESLPDGDVAEAVGPDRGEAATGEAETPVRARDGIAFLWNYRWLRWMTLLTSATAAFLTFAQATTLLLFLDSFGVPEAAIGVVTAGVGLGGLAGALGAPMVVARFGRGRVMLGGILAAGAGLTAVGLAPNLPVAIGAYAISACGVGVWNVPWGATRQSVIPSELLGRVLGFGRTIGWGLIPIASIAGGLVARLSLTTPLIIGGLAIIALGLVGAVLILATDRQPSVSDAEDEQVFDEEGRLADDAEAPPREAVPADVV</sequence>
<evidence type="ECO:0000313" key="8">
    <source>
        <dbReference type="EMBL" id="MDN4473565.1"/>
    </source>
</evidence>
<reference evidence="8" key="1">
    <citation type="submission" date="2023-06" db="EMBL/GenBank/DDBJ databases">
        <title>SYSU T00b26.</title>
        <authorList>
            <person name="Gao L."/>
            <person name="Fang B.-Z."/>
            <person name="Li W.-J."/>
        </authorList>
    </citation>
    <scope>NUCLEOTIDE SEQUENCE</scope>
    <source>
        <strain evidence="8">SYSU T00b26</strain>
    </source>
</reference>
<dbReference type="PRINTS" id="PR00762">
    <property type="entry name" value="CLCHANNEL"/>
</dbReference>
<feature type="transmembrane region" description="Helical" evidence="7">
    <location>
        <begin position="167"/>
        <end position="194"/>
    </location>
</feature>
<feature type="transmembrane region" description="Helical" evidence="7">
    <location>
        <begin position="349"/>
        <end position="368"/>
    </location>
</feature>
<dbReference type="Pfam" id="PF07690">
    <property type="entry name" value="MFS_1"/>
    <property type="match status" value="1"/>
</dbReference>
<evidence type="ECO:0000313" key="9">
    <source>
        <dbReference type="Proteomes" id="UP001172738"/>
    </source>
</evidence>
<dbReference type="PANTHER" id="PTHR23513">
    <property type="entry name" value="INTEGRAL MEMBRANE EFFLUX PROTEIN-RELATED"/>
    <property type="match status" value="1"/>
</dbReference>
<dbReference type="Gene3D" id="1.20.1250.20">
    <property type="entry name" value="MFS general substrate transporter like domains"/>
    <property type="match status" value="1"/>
</dbReference>
<feature type="transmembrane region" description="Helical" evidence="7">
    <location>
        <begin position="389"/>
        <end position="407"/>
    </location>
</feature>
<keyword evidence="3 7" id="KW-0812">Transmembrane</keyword>
<dbReference type="Proteomes" id="UP001172738">
    <property type="component" value="Unassembled WGS sequence"/>
</dbReference>
<comment type="caution">
    <text evidence="8">The sequence shown here is derived from an EMBL/GenBank/DDBJ whole genome shotgun (WGS) entry which is preliminary data.</text>
</comment>
<dbReference type="InterPro" id="IPR011701">
    <property type="entry name" value="MFS"/>
</dbReference>
<name>A0ABT8G360_9MICO</name>
<proteinExistence type="predicted"/>
<keyword evidence="2" id="KW-1003">Cell membrane</keyword>
<evidence type="ECO:0000256" key="6">
    <source>
        <dbReference type="SAM" id="MobiDB-lite"/>
    </source>
</evidence>
<feature type="transmembrane region" description="Helical" evidence="7">
    <location>
        <begin position="413"/>
        <end position="433"/>
    </location>
</feature>
<feature type="compositionally biased region" description="Basic and acidic residues" evidence="6">
    <location>
        <begin position="451"/>
        <end position="463"/>
    </location>
</feature>
<protein>
    <submittedName>
        <fullName evidence="8">MFS transporter</fullName>
    </submittedName>
</protein>
<dbReference type="PANTHER" id="PTHR23513:SF6">
    <property type="entry name" value="MAJOR FACILITATOR SUPERFAMILY ASSOCIATED DOMAIN-CONTAINING PROTEIN"/>
    <property type="match status" value="1"/>
</dbReference>
<keyword evidence="5 7" id="KW-0472">Membrane</keyword>
<dbReference type="InterPro" id="IPR036259">
    <property type="entry name" value="MFS_trans_sf"/>
</dbReference>
<feature type="transmembrane region" description="Helical" evidence="7">
    <location>
        <begin position="50"/>
        <end position="74"/>
    </location>
</feature>
<feature type="region of interest" description="Disordered" evidence="6">
    <location>
        <begin position="440"/>
        <end position="472"/>
    </location>
</feature>
<evidence type="ECO:0000256" key="1">
    <source>
        <dbReference type="ARBA" id="ARBA00004651"/>
    </source>
</evidence>
<evidence type="ECO:0000256" key="4">
    <source>
        <dbReference type="ARBA" id="ARBA00022989"/>
    </source>
</evidence>
<accession>A0ABT8G360</accession>
<feature type="transmembrane region" description="Helical" evidence="7">
    <location>
        <begin position="260"/>
        <end position="284"/>
    </location>
</feature>
<keyword evidence="4 7" id="KW-1133">Transmembrane helix</keyword>
<organism evidence="8 9">
    <name type="scientific">Demequina zhanjiangensis</name>
    <dbReference type="NCBI Taxonomy" id="3051659"/>
    <lineage>
        <taxon>Bacteria</taxon>
        <taxon>Bacillati</taxon>
        <taxon>Actinomycetota</taxon>
        <taxon>Actinomycetes</taxon>
        <taxon>Micrococcales</taxon>
        <taxon>Demequinaceae</taxon>
        <taxon>Demequina</taxon>
    </lineage>
</organism>
<dbReference type="CDD" id="cd06173">
    <property type="entry name" value="MFS_MefA_like"/>
    <property type="match status" value="1"/>
</dbReference>
<feature type="transmembrane region" description="Helical" evidence="7">
    <location>
        <begin position="296"/>
        <end position="317"/>
    </location>
</feature>